<dbReference type="AlphaFoldDB" id="A0A642UPN0"/>
<dbReference type="OrthoDB" id="534815at2759"/>
<accession>A0A642UPN0</accession>
<evidence type="ECO:0000256" key="1">
    <source>
        <dbReference type="SAM" id="MobiDB-lite"/>
    </source>
</evidence>
<feature type="compositionally biased region" description="Basic and acidic residues" evidence="1">
    <location>
        <begin position="372"/>
        <end position="382"/>
    </location>
</feature>
<dbReference type="EMBL" id="SWFS01000495">
    <property type="protein sequence ID" value="KAA8900772.1"/>
    <property type="molecule type" value="Genomic_DNA"/>
</dbReference>
<evidence type="ECO:0000313" key="4">
    <source>
        <dbReference type="Proteomes" id="UP000761534"/>
    </source>
</evidence>
<dbReference type="GO" id="GO:1990423">
    <property type="term" value="C:RZZ complex"/>
    <property type="evidence" value="ECO:0007669"/>
    <property type="project" value="TreeGrafter"/>
</dbReference>
<feature type="compositionally biased region" description="Polar residues" evidence="1">
    <location>
        <begin position="336"/>
        <end position="345"/>
    </location>
</feature>
<dbReference type="PANTHER" id="PTHR12205">
    <property type="entry name" value="CENTROMERE/KINETOCHORE PROTEIN ZW10"/>
    <property type="match status" value="1"/>
</dbReference>
<keyword evidence="4" id="KW-1185">Reference proteome</keyword>
<organism evidence="3 4">
    <name type="scientific">Trichomonascus ciferrii</name>
    <dbReference type="NCBI Taxonomy" id="44093"/>
    <lineage>
        <taxon>Eukaryota</taxon>
        <taxon>Fungi</taxon>
        <taxon>Dikarya</taxon>
        <taxon>Ascomycota</taxon>
        <taxon>Saccharomycotina</taxon>
        <taxon>Dipodascomycetes</taxon>
        <taxon>Dipodascales</taxon>
        <taxon>Trichomonascaceae</taxon>
        <taxon>Trichomonascus</taxon>
        <taxon>Trichomonascus ciferrii complex</taxon>
    </lineage>
</organism>
<dbReference type="InterPro" id="IPR055148">
    <property type="entry name" value="ZW10_C_2"/>
</dbReference>
<dbReference type="VEuPathDB" id="FungiDB:TRICI_006151"/>
<dbReference type="GO" id="GO:0005737">
    <property type="term" value="C:cytoplasm"/>
    <property type="evidence" value="ECO:0007669"/>
    <property type="project" value="GOC"/>
</dbReference>
<sequence length="666" mass="75976">MTKDYDVVADNESVMTEKEGILTGELEENSEILTALNDLWVIQSGFREVTSLSEFGELASALASLEIAGSKLASFETKYPGTALQAEISQEIEQLTEQVTKRAENGWSKAIVFDTPFNGQDTKLKVHEIIDDLSLESLYEVIQKIDENKRPTRVEQFLLKLEETVFMPIFDLDIISASRTERELSLKKRTAKPQPRAHDETLQHKPTVDTFTDLLETTIQFLNDVFKASELHIPIIKRFSSMLVQELSNRTLPALFPVDVGELEGFRKQLARIERFDQFLQENGWTKGPELVHWVENFPNEWVFYRKSCYLDRIRTELGQNVSQIRRLDTEFAQNAEVNTQSGSNQDEDDWNKEWGDEDEDEEEDWGWGDEGEQKPEKETNNKDIPGLYCTVSTNIDLMKKLVGEFINEVGTSEKELLSRQLKDVFALYRALTPLTYSDKIILYNDLMTLLSCIDSGELPLVSSEDRSLMVQHANRSISELVDQKRAELTSLLAEARGFKECSPQGNLHACKTAINHCCRLIQNTFTQWSKHGSFPLVCRMVGTLLEAMVTSIMSGIEAQEDISEAECNELSNLIEQTSHLENLFKDPRATQDASTATKLAAFYIPSWIKFQYFGEILQSKLVDIMYLFNDNSLMDFSSSELVHLIRALFAESSHRQRAIDTILSK</sequence>
<dbReference type="GO" id="GO:0007094">
    <property type="term" value="P:mitotic spindle assembly checkpoint signaling"/>
    <property type="evidence" value="ECO:0007669"/>
    <property type="project" value="TreeGrafter"/>
</dbReference>
<dbReference type="GO" id="GO:0006888">
    <property type="term" value="P:endoplasmic reticulum to Golgi vesicle-mediated transport"/>
    <property type="evidence" value="ECO:0007669"/>
    <property type="project" value="TreeGrafter"/>
</dbReference>
<protein>
    <recommendedName>
        <fullName evidence="2">ZW10 C-terminal helical domain-containing protein</fullName>
    </recommendedName>
</protein>
<feature type="compositionally biased region" description="Acidic residues" evidence="1">
    <location>
        <begin position="346"/>
        <end position="371"/>
    </location>
</feature>
<evidence type="ECO:0000313" key="3">
    <source>
        <dbReference type="EMBL" id="KAA8900772.1"/>
    </source>
</evidence>
<dbReference type="InterPro" id="IPR046362">
    <property type="entry name" value="Zw10/DSL1_C_sf"/>
</dbReference>
<gene>
    <name evidence="3" type="ORF">TRICI_006151</name>
</gene>
<name>A0A642UPN0_9ASCO</name>
<feature type="domain" description="ZW10 C-terminal helical" evidence="2">
    <location>
        <begin position="514"/>
        <end position="662"/>
    </location>
</feature>
<dbReference type="Gene3D" id="1.10.357.150">
    <property type="match status" value="1"/>
</dbReference>
<comment type="caution">
    <text evidence="3">The sequence shown here is derived from an EMBL/GenBank/DDBJ whole genome shotgun (WGS) entry which is preliminary data.</text>
</comment>
<dbReference type="Pfam" id="PF22766">
    <property type="entry name" value="ZW10_C2"/>
    <property type="match status" value="1"/>
</dbReference>
<feature type="region of interest" description="Disordered" evidence="1">
    <location>
        <begin position="336"/>
        <end position="383"/>
    </location>
</feature>
<reference evidence="3" key="1">
    <citation type="journal article" date="2019" name="G3 (Bethesda)">
        <title>Genome Assemblies of Two Rare Opportunistic Yeast Pathogens: Diutina rugosa (syn. Candida rugosa) and Trichomonascus ciferrii (syn. Candida ciferrii).</title>
        <authorList>
            <person name="Mixao V."/>
            <person name="Saus E."/>
            <person name="Hansen A.P."/>
            <person name="Lass-Florl C."/>
            <person name="Gabaldon T."/>
        </authorList>
    </citation>
    <scope>NUCLEOTIDE SEQUENCE</scope>
    <source>
        <strain evidence="3">CBS 4856</strain>
    </source>
</reference>
<dbReference type="Proteomes" id="UP000761534">
    <property type="component" value="Unassembled WGS sequence"/>
</dbReference>
<dbReference type="PANTHER" id="PTHR12205:SF0">
    <property type="entry name" value="CENTROMERE_KINETOCHORE PROTEIN ZW10 HOMOLOG"/>
    <property type="match status" value="1"/>
</dbReference>
<proteinExistence type="predicted"/>
<evidence type="ECO:0000259" key="2">
    <source>
        <dbReference type="Pfam" id="PF22766"/>
    </source>
</evidence>